<keyword evidence="9" id="KW-0862">Zinc</keyword>
<proteinExistence type="inferred from homology"/>
<dbReference type="GO" id="GO:0004038">
    <property type="term" value="F:allantoinase activity"/>
    <property type="evidence" value="ECO:0000318"/>
    <property type="project" value="GO_Central"/>
</dbReference>
<dbReference type="InterPro" id="IPR006680">
    <property type="entry name" value="Amidohydro-rel"/>
</dbReference>
<comment type="subunit">
    <text evidence="5">Homotetramer.</text>
</comment>
<evidence type="ECO:0000256" key="9">
    <source>
        <dbReference type="ARBA" id="ARBA00022833"/>
    </source>
</evidence>
<evidence type="ECO:0000256" key="5">
    <source>
        <dbReference type="ARBA" id="ARBA00011881"/>
    </source>
</evidence>
<dbReference type="GO" id="GO:0005737">
    <property type="term" value="C:cytoplasm"/>
    <property type="evidence" value="ECO:0000318"/>
    <property type="project" value="GO_Central"/>
</dbReference>
<evidence type="ECO:0000256" key="1">
    <source>
        <dbReference type="ARBA" id="ARBA00001756"/>
    </source>
</evidence>
<evidence type="ECO:0000256" key="7">
    <source>
        <dbReference type="ARBA" id="ARBA00022723"/>
    </source>
</evidence>
<dbReference type="NCBIfam" id="TIGR03178">
    <property type="entry name" value="allantoinase"/>
    <property type="match status" value="1"/>
</dbReference>
<dbReference type="RefSeq" id="XP_031758421.1">
    <property type="nucleotide sequence ID" value="XM_031902561.1"/>
</dbReference>
<name>A0A8J1JP83_XENTR</name>
<dbReference type="InterPro" id="IPR002195">
    <property type="entry name" value="Dihydroorotase_CS"/>
</dbReference>
<dbReference type="InterPro" id="IPR011059">
    <property type="entry name" value="Metal-dep_hydrolase_composite"/>
</dbReference>
<evidence type="ECO:0000256" key="6">
    <source>
        <dbReference type="ARBA" id="ARBA00012863"/>
    </source>
</evidence>
<comment type="cofactor">
    <cofactor evidence="2">
        <name>Zn(2+)</name>
        <dbReference type="ChEBI" id="CHEBI:29105"/>
    </cofactor>
</comment>
<dbReference type="InterPro" id="IPR032466">
    <property type="entry name" value="Metal_Hydrolase"/>
</dbReference>
<dbReference type="Pfam" id="PF01979">
    <property type="entry name" value="Amidohydro_1"/>
    <property type="match status" value="1"/>
</dbReference>
<feature type="domain" description="Amidohydrolase-related" evidence="10">
    <location>
        <begin position="89"/>
        <end position="463"/>
    </location>
</feature>
<dbReference type="InterPro" id="IPR050138">
    <property type="entry name" value="DHOase/Allantoinase_Hydrolase"/>
</dbReference>
<evidence type="ECO:0000256" key="8">
    <source>
        <dbReference type="ARBA" id="ARBA00022801"/>
    </source>
</evidence>
<dbReference type="UniPathway" id="UPA00395">
    <property type="reaction ID" value="UER00653"/>
</dbReference>
<dbReference type="InterPro" id="IPR017593">
    <property type="entry name" value="Allantoinase"/>
</dbReference>
<evidence type="ECO:0000313" key="13">
    <source>
        <dbReference type="Xenbase" id="XB-GENE-5950267"/>
    </source>
</evidence>
<dbReference type="GO" id="GO:0008270">
    <property type="term" value="F:zinc ion binding"/>
    <property type="evidence" value="ECO:0007669"/>
    <property type="project" value="InterPro"/>
</dbReference>
<dbReference type="GO" id="GO:0000256">
    <property type="term" value="P:allantoin catabolic process"/>
    <property type="evidence" value="ECO:0007669"/>
    <property type="project" value="UniProtKB-UniPathway"/>
</dbReference>
<gene>
    <name evidence="13" type="primary">XB5950266</name>
    <name evidence="12" type="synonym">LOC100498039</name>
</gene>
<comment type="pathway">
    <text evidence="3">Nitrogen metabolism; (S)-allantoin degradation; allantoate from (S)-allantoin: step 1/1.</text>
</comment>
<comment type="catalytic activity">
    <reaction evidence="1">
        <text>(S)-allantoin + H2O = allantoate + H(+)</text>
        <dbReference type="Rhea" id="RHEA:17029"/>
        <dbReference type="ChEBI" id="CHEBI:15377"/>
        <dbReference type="ChEBI" id="CHEBI:15378"/>
        <dbReference type="ChEBI" id="CHEBI:15678"/>
        <dbReference type="ChEBI" id="CHEBI:17536"/>
        <dbReference type="EC" id="3.5.2.5"/>
    </reaction>
</comment>
<protein>
    <recommendedName>
        <fullName evidence="6">allantoinase</fullName>
        <ecNumber evidence="6">3.5.2.5</ecNumber>
    </recommendedName>
</protein>
<dbReference type="GO" id="GO:0050897">
    <property type="term" value="F:cobalt ion binding"/>
    <property type="evidence" value="ECO:0007669"/>
    <property type="project" value="InterPro"/>
</dbReference>
<reference evidence="12" key="1">
    <citation type="submission" date="2025-08" db="UniProtKB">
        <authorList>
            <consortium name="RefSeq"/>
        </authorList>
    </citation>
    <scope>IDENTIFICATION</scope>
    <source>
        <strain evidence="12">Nigerian</strain>
        <tissue evidence="12">Liver and blood</tissue>
    </source>
</reference>
<evidence type="ECO:0000256" key="3">
    <source>
        <dbReference type="ARBA" id="ARBA00004968"/>
    </source>
</evidence>
<accession>A0A8J1JP83</accession>
<dbReference type="AlphaFoldDB" id="A0A8J1JP83"/>
<dbReference type="EC" id="3.5.2.5" evidence="6"/>
<dbReference type="PANTHER" id="PTHR43668:SF2">
    <property type="entry name" value="ALLANTOINASE"/>
    <property type="match status" value="1"/>
</dbReference>
<dbReference type="AGR" id="Xenbase:XB-GENE-5950267"/>
<comment type="similarity">
    <text evidence="4">Belongs to the metallo-dependent hydrolases superfamily. Allantoinase family.</text>
</comment>
<dbReference type="PROSITE" id="PS00482">
    <property type="entry name" value="DIHYDROOROTASE_1"/>
    <property type="match status" value="1"/>
</dbReference>
<evidence type="ECO:0000259" key="10">
    <source>
        <dbReference type="Pfam" id="PF01979"/>
    </source>
</evidence>
<dbReference type="Xenbase" id="XB-GENE-5950267">
    <property type="gene designation" value="XB5950266"/>
</dbReference>
<evidence type="ECO:0000313" key="11">
    <source>
        <dbReference type="Proteomes" id="UP000008143"/>
    </source>
</evidence>
<keyword evidence="8" id="KW-0378">Hydrolase</keyword>
<dbReference type="OMA" id="SRLHVCH"/>
<evidence type="ECO:0000256" key="4">
    <source>
        <dbReference type="ARBA" id="ARBA00010368"/>
    </source>
</evidence>
<dbReference type="OrthoDB" id="1924787at2759"/>
<keyword evidence="11" id="KW-1185">Reference proteome</keyword>
<organism evidence="11 12">
    <name type="scientific">Xenopus tropicalis</name>
    <name type="common">Western clawed frog</name>
    <name type="synonym">Silurana tropicalis</name>
    <dbReference type="NCBI Taxonomy" id="8364"/>
    <lineage>
        <taxon>Eukaryota</taxon>
        <taxon>Metazoa</taxon>
        <taxon>Chordata</taxon>
        <taxon>Craniata</taxon>
        <taxon>Vertebrata</taxon>
        <taxon>Euteleostomi</taxon>
        <taxon>Amphibia</taxon>
        <taxon>Batrachia</taxon>
        <taxon>Anura</taxon>
        <taxon>Pipoidea</taxon>
        <taxon>Pipidae</taxon>
        <taxon>Xenopodinae</taxon>
        <taxon>Xenopus</taxon>
        <taxon>Silurana</taxon>
    </lineage>
</organism>
<dbReference type="SUPFAM" id="SSF51556">
    <property type="entry name" value="Metallo-dependent hydrolases"/>
    <property type="match status" value="1"/>
</dbReference>
<dbReference type="SUPFAM" id="SSF51338">
    <property type="entry name" value="Composite domain of metallo-dependent hydrolases"/>
    <property type="match status" value="1"/>
</dbReference>
<evidence type="ECO:0000313" key="12">
    <source>
        <dbReference type="RefSeq" id="XP_031758421.1"/>
    </source>
</evidence>
<evidence type="ECO:0000256" key="2">
    <source>
        <dbReference type="ARBA" id="ARBA00001947"/>
    </source>
</evidence>
<keyword evidence="7" id="KW-0479">Metal-binding</keyword>
<dbReference type="PANTHER" id="PTHR43668">
    <property type="entry name" value="ALLANTOINASE"/>
    <property type="match status" value="1"/>
</dbReference>
<dbReference type="Proteomes" id="UP000008143">
    <property type="component" value="Chromosome 5"/>
</dbReference>
<dbReference type="GO" id="GO:0006145">
    <property type="term" value="P:purine nucleobase catabolic process"/>
    <property type="evidence" value="ECO:0000318"/>
    <property type="project" value="GO_Central"/>
</dbReference>
<dbReference type="Gene3D" id="3.20.20.140">
    <property type="entry name" value="Metal-dependent hydrolases"/>
    <property type="match status" value="1"/>
</dbReference>
<sequence>MPVHSYQSLGHTFVFHQTQRNLNNLENSDIMDVPLGSKISIVRSRRVVTGNTISPADIIIKDGKIVGIQPWGKQSITVGSQLLDAGDLVVMPGIIDPHVHVNEPGRTDWEGYSTATRAAAAGGITTIVDMPLNSLPPTTSVSNFLTKLKAAEGQCFVDVAFWGGVIPGNQLELVPMLHAGVAGFKCFLISSGVPEFPHVSLMDLHSAMSELQGTNSVLLFHAEFDDPSRAPTNGDPMQYETFLASRPPHMEVAAVEAVANLCLQYKVRCHIVHLSSAMALPIIRKAKKAGAPLTVETTHHYLTLSAEKIPPGATYFKCCPPVREHSNKEALWNALLQGHIDMVVSDHSPCTPDLKLLQDGDFLKAWGGICSLQLGLSLFWSSARSRGFSLLDIPRLLSSNPAKLSSLDGRKGAIKPGYDADLVIWDPDKEYQVHEASLHHKNKLTPYLGFQLCGETEATIVGGILVYYKGRHCPVPAGKPLLIQTMELPEPSDPYY</sequence>
<dbReference type="FunFam" id="3.20.20.140:FF:000032">
    <property type="entry name" value="Allantoinase Dal1"/>
    <property type="match status" value="1"/>
</dbReference>